<dbReference type="InParanoid" id="Q2GQG9"/>
<feature type="region of interest" description="Disordered" evidence="1">
    <location>
        <begin position="551"/>
        <end position="621"/>
    </location>
</feature>
<sequence length="661" mass="73228">MPYLAPLSNILCGSEFGEVAAMFALPLGTGLYNDSLTHTMESWASSVNAPFSGSLFLAKRCLRCLGVCATAGLGSVGFCGVGIERSKSKLSDWPSGHPVIGSFQLGSTRSRRSTFVLTSSRALRHLSGASQALAAYGVYHGDMKLDNFHLVGGPASRVMAIDLENAEEVENEQLRWESWIESDARFLLGIYRRHQQALVEDGLVPREAYPNLEELGAPDFSLPNHKKQLERWMEEAMRREWIRRWESEVARVVARDPGRALEPADATARFDASVMNRHRSRDPAWELSKARSTLLVQARTGKIGLRGFLFTRRVPELVTPVCRCGMARETFEHLVLECNGAADKPQPWPDDGAELLEWLGNVEKAAIVVGWVLGLGRLNEFRLAVALENEDNNEEARGGAEAERWVSPFEEMDPRGSGEAAAEPLNFATRREPTPGGSNNNGGNDDGGIPASYAASHPSSLPPPAKSCLKTPGQQQPPTGRVTRSHSRHRRVTFADDDRCLVTGAPFTPHPRNRREEGMSRLMWAVLRKGRSTEALGTPAHGVMSAEKKCQPGLAKAGQESCPRSAEQAEEARQAERRKRLRLAIEKGRERQRQRDKEKPPQKARRQAPFAGQMEVDGYENPRVLRRAVESNRSSFDWCPTGPPHNAAELNRCLTSIVRRR</sequence>
<feature type="compositionally biased region" description="Basic and acidic residues" evidence="1">
    <location>
        <begin position="394"/>
        <end position="404"/>
    </location>
</feature>
<keyword evidence="3" id="KW-1185">Reference proteome</keyword>
<dbReference type="RefSeq" id="XP_001227712.1">
    <property type="nucleotide sequence ID" value="XM_001227711.1"/>
</dbReference>
<evidence type="ECO:0000313" key="2">
    <source>
        <dbReference type="EMBL" id="EAQ83381.1"/>
    </source>
</evidence>
<reference evidence="3" key="1">
    <citation type="journal article" date="2015" name="Genome Announc.">
        <title>Draft genome sequence of the cellulolytic fungus Chaetomium globosum.</title>
        <authorList>
            <person name="Cuomo C.A."/>
            <person name="Untereiner W.A."/>
            <person name="Ma L.-J."/>
            <person name="Grabherr M."/>
            <person name="Birren B.W."/>
        </authorList>
    </citation>
    <scope>NUCLEOTIDE SEQUENCE [LARGE SCALE GENOMIC DNA]</scope>
    <source>
        <strain evidence="3">ATCC 6205 / CBS 148.51 / DSM 1962 / NBRC 6347 / NRRL 1970</strain>
    </source>
</reference>
<evidence type="ECO:0000256" key="1">
    <source>
        <dbReference type="SAM" id="MobiDB-lite"/>
    </source>
</evidence>
<feature type="compositionally biased region" description="Basic residues" evidence="1">
    <location>
        <begin position="483"/>
        <end position="492"/>
    </location>
</feature>
<dbReference type="eggNOG" id="ENOG502SDNZ">
    <property type="taxonomic scope" value="Eukaryota"/>
</dbReference>
<dbReference type="EMBL" id="CH408035">
    <property type="protein sequence ID" value="EAQ83381.1"/>
    <property type="molecule type" value="Genomic_DNA"/>
</dbReference>
<feature type="compositionally biased region" description="Basic and acidic residues" evidence="1">
    <location>
        <begin position="583"/>
        <end position="601"/>
    </location>
</feature>
<organism evidence="2 3">
    <name type="scientific">Chaetomium globosum (strain ATCC 6205 / CBS 148.51 / DSM 1962 / NBRC 6347 / NRRL 1970)</name>
    <name type="common">Soil fungus</name>
    <dbReference type="NCBI Taxonomy" id="306901"/>
    <lineage>
        <taxon>Eukaryota</taxon>
        <taxon>Fungi</taxon>
        <taxon>Dikarya</taxon>
        <taxon>Ascomycota</taxon>
        <taxon>Pezizomycotina</taxon>
        <taxon>Sordariomycetes</taxon>
        <taxon>Sordariomycetidae</taxon>
        <taxon>Sordariales</taxon>
        <taxon>Chaetomiaceae</taxon>
        <taxon>Chaetomium</taxon>
    </lineage>
</organism>
<proteinExistence type="predicted"/>
<feature type="region of interest" description="Disordered" evidence="1">
    <location>
        <begin position="390"/>
        <end position="497"/>
    </location>
</feature>
<dbReference type="HOGENOM" id="CLU_415043_0_0_1"/>
<dbReference type="VEuPathDB" id="FungiDB:CHGG_09785"/>
<dbReference type="OrthoDB" id="5082906at2759"/>
<protein>
    <submittedName>
        <fullName evidence="2">Uncharacterized protein</fullName>
    </submittedName>
</protein>
<dbReference type="AlphaFoldDB" id="Q2GQG9"/>
<dbReference type="GeneID" id="4397065"/>
<feature type="compositionally biased region" description="Low complexity" evidence="1">
    <location>
        <begin position="436"/>
        <end position="459"/>
    </location>
</feature>
<name>Q2GQG9_CHAGB</name>
<dbReference type="Proteomes" id="UP000001056">
    <property type="component" value="Unassembled WGS sequence"/>
</dbReference>
<accession>Q2GQG9</accession>
<evidence type="ECO:0000313" key="3">
    <source>
        <dbReference type="Proteomes" id="UP000001056"/>
    </source>
</evidence>
<gene>
    <name evidence="2" type="ORF">CHGG_09785</name>
</gene>